<protein>
    <recommendedName>
        <fullName evidence="6">Required for respiratory growth protein 7, mitochondrial</fullName>
    </recommendedName>
</protein>
<dbReference type="GO" id="GO:0005739">
    <property type="term" value="C:mitochondrion"/>
    <property type="evidence" value="ECO:0007669"/>
    <property type="project" value="UniProtKB-SubCell"/>
</dbReference>
<evidence type="ECO:0000256" key="1">
    <source>
        <dbReference type="ARBA" id="ARBA00004173"/>
    </source>
</evidence>
<feature type="region of interest" description="Disordered" evidence="3">
    <location>
        <begin position="34"/>
        <end position="54"/>
    </location>
</feature>
<evidence type="ECO:0000256" key="2">
    <source>
        <dbReference type="ARBA" id="ARBA00023128"/>
    </source>
</evidence>
<evidence type="ECO:0008006" key="6">
    <source>
        <dbReference type="Google" id="ProtNLM"/>
    </source>
</evidence>
<dbReference type="InterPro" id="IPR018828">
    <property type="entry name" value="RRG7"/>
</dbReference>
<dbReference type="AlphaFoldDB" id="A0AAV9GSQ9"/>
<evidence type="ECO:0000256" key="3">
    <source>
        <dbReference type="SAM" id="MobiDB-lite"/>
    </source>
</evidence>
<dbReference type="Proteomes" id="UP001321760">
    <property type="component" value="Unassembled WGS sequence"/>
</dbReference>
<gene>
    <name evidence="4" type="ORF">QBC34DRAFT_62403</name>
</gene>
<proteinExistence type="predicted"/>
<accession>A0AAV9GSQ9</accession>
<evidence type="ECO:0000313" key="4">
    <source>
        <dbReference type="EMBL" id="KAK4450676.1"/>
    </source>
</evidence>
<dbReference type="PANTHER" id="PTHR28133">
    <property type="entry name" value="REQUIRED FOR RESPIRATORY GROWTH PROTEIN 7, MITOCHONDRIAL"/>
    <property type="match status" value="1"/>
</dbReference>
<evidence type="ECO:0000313" key="5">
    <source>
        <dbReference type="Proteomes" id="UP001321760"/>
    </source>
</evidence>
<reference evidence="4" key="2">
    <citation type="submission" date="2023-05" db="EMBL/GenBank/DDBJ databases">
        <authorList>
            <consortium name="Lawrence Berkeley National Laboratory"/>
            <person name="Steindorff A."/>
            <person name="Hensen N."/>
            <person name="Bonometti L."/>
            <person name="Westerberg I."/>
            <person name="Brannstrom I.O."/>
            <person name="Guillou S."/>
            <person name="Cros-Aarteil S."/>
            <person name="Calhoun S."/>
            <person name="Haridas S."/>
            <person name="Kuo A."/>
            <person name="Mondo S."/>
            <person name="Pangilinan J."/>
            <person name="Riley R."/>
            <person name="Labutti K."/>
            <person name="Andreopoulos B."/>
            <person name="Lipzen A."/>
            <person name="Chen C."/>
            <person name="Yanf M."/>
            <person name="Daum C."/>
            <person name="Ng V."/>
            <person name="Clum A."/>
            <person name="Ohm R."/>
            <person name="Martin F."/>
            <person name="Silar P."/>
            <person name="Natvig D."/>
            <person name="Lalanne C."/>
            <person name="Gautier V."/>
            <person name="Ament-Velasquez S.L."/>
            <person name="Kruys A."/>
            <person name="Hutchinson M.I."/>
            <person name="Powell A.J."/>
            <person name="Barry K."/>
            <person name="Miller A.N."/>
            <person name="Grigoriev I.V."/>
            <person name="Debuchy R."/>
            <person name="Gladieux P."/>
            <person name="Thoren M.H."/>
            <person name="Johannesson H."/>
        </authorList>
    </citation>
    <scope>NUCLEOTIDE SEQUENCE</scope>
    <source>
        <strain evidence="4">PSN243</strain>
    </source>
</reference>
<sequence>MQAQRLLWRRTGTIFTSRPACSFVKFPQRQLWTTRGSRTSENGAAGESPQATAQSDILIYPEAPTTGHHDLPTFLDYAQRTGLDQASTTFVGTHFEYTVASALSSFGFHLRRIGGQNDFGIDLLGTWSVPSSSDRPLHVLLQCKAVKHPGPHLIRELEGAFVGAPPGWRGTGVLGMLVIQRPATKGMRDAMGRSRWPMGCISCSRAGAVEQILWNRRAEEEGLEGMGVGIRYSPDGDDTQRLALTFNGKHLTFGEDGAAK</sequence>
<keyword evidence="5" id="KW-1185">Reference proteome</keyword>
<reference evidence="4" key="1">
    <citation type="journal article" date="2023" name="Mol. Phylogenet. Evol.">
        <title>Genome-scale phylogeny and comparative genomics of the fungal order Sordariales.</title>
        <authorList>
            <person name="Hensen N."/>
            <person name="Bonometti L."/>
            <person name="Westerberg I."/>
            <person name="Brannstrom I.O."/>
            <person name="Guillou S."/>
            <person name="Cros-Aarteil S."/>
            <person name="Calhoun S."/>
            <person name="Haridas S."/>
            <person name="Kuo A."/>
            <person name="Mondo S."/>
            <person name="Pangilinan J."/>
            <person name="Riley R."/>
            <person name="LaButti K."/>
            <person name="Andreopoulos B."/>
            <person name="Lipzen A."/>
            <person name="Chen C."/>
            <person name="Yan M."/>
            <person name="Daum C."/>
            <person name="Ng V."/>
            <person name="Clum A."/>
            <person name="Steindorff A."/>
            <person name="Ohm R.A."/>
            <person name="Martin F."/>
            <person name="Silar P."/>
            <person name="Natvig D.O."/>
            <person name="Lalanne C."/>
            <person name="Gautier V."/>
            <person name="Ament-Velasquez S.L."/>
            <person name="Kruys A."/>
            <person name="Hutchinson M.I."/>
            <person name="Powell A.J."/>
            <person name="Barry K."/>
            <person name="Miller A.N."/>
            <person name="Grigoriev I.V."/>
            <person name="Debuchy R."/>
            <person name="Gladieux P."/>
            <person name="Hiltunen Thoren M."/>
            <person name="Johannesson H."/>
        </authorList>
    </citation>
    <scope>NUCLEOTIDE SEQUENCE</scope>
    <source>
        <strain evidence="4">PSN243</strain>
    </source>
</reference>
<dbReference type="Pfam" id="PF10356">
    <property type="entry name" value="RRG7"/>
    <property type="match status" value="2"/>
</dbReference>
<dbReference type="PANTHER" id="PTHR28133:SF1">
    <property type="entry name" value="REQUIRED FOR RESPIRATORY GROWTH PROTEIN 7, MITOCHONDRIAL"/>
    <property type="match status" value="1"/>
</dbReference>
<comment type="caution">
    <text evidence="4">The sequence shown here is derived from an EMBL/GenBank/DDBJ whole genome shotgun (WGS) entry which is preliminary data.</text>
</comment>
<keyword evidence="2" id="KW-0496">Mitochondrion</keyword>
<comment type="subcellular location">
    <subcellularLocation>
        <location evidence="1">Mitochondrion</location>
    </subcellularLocation>
</comment>
<dbReference type="EMBL" id="MU865931">
    <property type="protein sequence ID" value="KAK4450676.1"/>
    <property type="molecule type" value="Genomic_DNA"/>
</dbReference>
<name>A0AAV9GSQ9_9PEZI</name>
<organism evidence="4 5">
    <name type="scientific">Podospora aff. communis PSN243</name>
    <dbReference type="NCBI Taxonomy" id="3040156"/>
    <lineage>
        <taxon>Eukaryota</taxon>
        <taxon>Fungi</taxon>
        <taxon>Dikarya</taxon>
        <taxon>Ascomycota</taxon>
        <taxon>Pezizomycotina</taxon>
        <taxon>Sordariomycetes</taxon>
        <taxon>Sordariomycetidae</taxon>
        <taxon>Sordariales</taxon>
        <taxon>Podosporaceae</taxon>
        <taxon>Podospora</taxon>
    </lineage>
</organism>